<accession>A0A158JJ11</accession>
<dbReference type="SUPFAM" id="SSF51126">
    <property type="entry name" value="Pectin lyase-like"/>
    <property type="match status" value="1"/>
</dbReference>
<dbReference type="Gene3D" id="2.160.20.10">
    <property type="entry name" value="Single-stranded right-handed beta-helix, Pectin lyase-like"/>
    <property type="match status" value="1"/>
</dbReference>
<dbReference type="Proteomes" id="UP000054977">
    <property type="component" value="Unassembled WGS sequence"/>
</dbReference>
<organism evidence="3 4">
    <name type="scientific">Caballeronia humi</name>
    <dbReference type="NCBI Taxonomy" id="326474"/>
    <lineage>
        <taxon>Bacteria</taxon>
        <taxon>Pseudomonadati</taxon>
        <taxon>Pseudomonadota</taxon>
        <taxon>Betaproteobacteria</taxon>
        <taxon>Burkholderiales</taxon>
        <taxon>Burkholderiaceae</taxon>
        <taxon>Caballeronia</taxon>
    </lineage>
</organism>
<dbReference type="InterPro" id="IPR012334">
    <property type="entry name" value="Pectin_lyas_fold"/>
</dbReference>
<name>A0A158JJ11_9BURK</name>
<feature type="domain" description="Filamentous haemagglutinin FhaB/tRNA nuclease CdiA-like TPS" evidence="2">
    <location>
        <begin position="43"/>
        <end position="155"/>
    </location>
</feature>
<dbReference type="InterPro" id="IPR011050">
    <property type="entry name" value="Pectin_lyase_fold/virulence"/>
</dbReference>
<protein>
    <submittedName>
        <fullName evidence="3">Filamentous hemagglutinin-like protein</fullName>
    </submittedName>
</protein>
<dbReference type="InterPro" id="IPR008638">
    <property type="entry name" value="FhaB/CdiA-like_TPS"/>
</dbReference>
<keyword evidence="1" id="KW-0732">Signal</keyword>
<evidence type="ECO:0000313" key="4">
    <source>
        <dbReference type="Proteomes" id="UP000054977"/>
    </source>
</evidence>
<dbReference type="InterPro" id="IPR050909">
    <property type="entry name" value="Bact_Autotransporter_VF"/>
</dbReference>
<dbReference type="PANTHER" id="PTHR12338:SF5">
    <property type="entry name" value="ANTIGEN 43-RELATED"/>
    <property type="match status" value="1"/>
</dbReference>
<evidence type="ECO:0000313" key="3">
    <source>
        <dbReference type="EMBL" id="SAL68431.1"/>
    </source>
</evidence>
<dbReference type="STRING" id="326474.AWB65_06708"/>
<reference evidence="3" key="1">
    <citation type="submission" date="2016-01" db="EMBL/GenBank/DDBJ databases">
        <authorList>
            <person name="Peeters C."/>
        </authorList>
    </citation>
    <scope>NUCLEOTIDE SEQUENCE [LARGE SCALE GENOMIC DNA]</scope>
    <source>
        <strain evidence="3">LMG 22934</strain>
    </source>
</reference>
<dbReference type="PANTHER" id="PTHR12338">
    <property type="entry name" value="AUTOTRANSPORTER"/>
    <property type="match status" value="1"/>
</dbReference>
<gene>
    <name evidence="3" type="ORF">AWB65_06708</name>
</gene>
<dbReference type="Pfam" id="PF05860">
    <property type="entry name" value="TPS"/>
    <property type="match status" value="1"/>
</dbReference>
<dbReference type="EMBL" id="FCNW02000108">
    <property type="protein sequence ID" value="SAL68431.1"/>
    <property type="molecule type" value="Genomic_DNA"/>
</dbReference>
<proteinExistence type="predicted"/>
<evidence type="ECO:0000259" key="2">
    <source>
        <dbReference type="SMART" id="SM00912"/>
    </source>
</evidence>
<comment type="caution">
    <text evidence="3">The sequence shown here is derived from an EMBL/GenBank/DDBJ whole genome shotgun (WGS) entry which is preliminary data.</text>
</comment>
<evidence type="ECO:0000256" key="1">
    <source>
        <dbReference type="SAM" id="SignalP"/>
    </source>
</evidence>
<dbReference type="SMART" id="SM00912">
    <property type="entry name" value="Haemagg_act"/>
    <property type="match status" value="1"/>
</dbReference>
<sequence>MANVTRSTAPAMRLRPFMGPLLSICNLLASSICMLCATHALAAGPLPEGGRFIAGDGTIATQGNTLIITQGSDRAVIDWRNFSIGNGNTVSVNGNFFIATLARVNGGERSVIDGTLKSPGQFYLINPQGVLIGKTGVVTTGGNFVASTLDTENDAFMNRQTSLFSGGGNGSVINLGTINSTSSNVYLISRKLAENDGVISAPQGTVDIAVGDQVQMKDWLLLYDPDATPQTFVTAAGSHGDAVNKGGIHAIRIALQSADGNVYALAGNSGAIRATGTDVLDGRVWLVADRGIAHVHATIEARNYTGGGATVEARGTAVHLDDAAVRATQWNITADKLDIGPVTAPNLSRNLNNGTSIDATATRDDIHVTSNLRWSGVGALTVGAARSVSIDPDVTVASTGAGALTLRADAGGFNHGGSVFNRGTLDWSASTGSITALIDGGGTFTRGAVLLNPLWSARFSGLQTQLTSYRLVNTLVDLRNIENDMAGNYALGRDFGSGSPKTVIDPIGGATHTAFTGQFDGQHRVLTSFQMNGYGQNQKASDAFTGLFAEIGAGGVVRNLRMDGSEALTVSTPVGLIAGRNAGTISNVAVSTGSVTAQDPFFGKGAGGLAGINDGVIERSSSGAAVTGAGPIGGLAGINSGTIVQSYVTYGTRLLAAGGARGGGLAGVNRGNIAQSYSRGDVQTPYTGGLVSLNEGTISQSYASDSGGAAGARNLGRVASTNNGTIANDVYWYNAEYLAQSPGVFTGTQIPAANGRTFEQLSDPTAFASSWNFGPDGTWAMPTTYSTLPILRWQLGGQ</sequence>
<feature type="signal peptide" evidence="1">
    <location>
        <begin position="1"/>
        <end position="42"/>
    </location>
</feature>
<dbReference type="AlphaFoldDB" id="A0A158JJ11"/>
<dbReference type="Gene3D" id="2.160.20.110">
    <property type="match status" value="1"/>
</dbReference>
<keyword evidence="4" id="KW-1185">Reference proteome</keyword>
<feature type="chain" id="PRO_5011110868" evidence="1">
    <location>
        <begin position="43"/>
        <end position="798"/>
    </location>
</feature>
<dbReference type="NCBIfam" id="TIGR01901">
    <property type="entry name" value="adhes_NPXG"/>
    <property type="match status" value="1"/>
</dbReference>